<protein>
    <submittedName>
        <fullName evidence="10">Serine-tRNA(Ala) deacylase</fullName>
    </submittedName>
</protein>
<dbReference type="Pfam" id="PF07973">
    <property type="entry name" value="tRNA_SAD"/>
    <property type="match status" value="1"/>
</dbReference>
<keyword evidence="6" id="KW-0694">RNA-binding</keyword>
<dbReference type="InterPro" id="IPR018165">
    <property type="entry name" value="Ala-tRNA-synth_IIc_core"/>
</dbReference>
<dbReference type="InterPro" id="IPR018163">
    <property type="entry name" value="Thr/Ala-tRNA-synth_IIc_edit"/>
</dbReference>
<keyword evidence="4" id="KW-0547">Nucleotide-binding</keyword>
<feature type="domain" description="Alanyl-transfer RNA synthetases family profile" evidence="9">
    <location>
        <begin position="1"/>
        <end position="245"/>
    </location>
</feature>
<evidence type="ECO:0000259" key="9">
    <source>
        <dbReference type="PROSITE" id="PS50860"/>
    </source>
</evidence>
<evidence type="ECO:0000256" key="4">
    <source>
        <dbReference type="ARBA" id="ARBA00022741"/>
    </source>
</evidence>
<dbReference type="InterPro" id="IPR009000">
    <property type="entry name" value="Transl_B-barrel_sf"/>
</dbReference>
<proteinExistence type="inferred from homology"/>
<dbReference type="PANTHER" id="PTHR11777:SF9">
    <property type="entry name" value="ALANINE--TRNA LIGASE, CYTOPLASMIC"/>
    <property type="match status" value="1"/>
</dbReference>
<dbReference type="PROSITE" id="PS50860">
    <property type="entry name" value="AA_TRNA_LIGASE_II_ALA"/>
    <property type="match status" value="1"/>
</dbReference>
<evidence type="ECO:0000256" key="6">
    <source>
        <dbReference type="ARBA" id="ARBA00022884"/>
    </source>
</evidence>
<sequence>MTRPLYREEPARLTFTATVTETRAGAVALGATAFYPEGGGQNGDAGRLRWEGREARVRDTRKGEGSVVWHELEGPVPEVGASVTGEVDPARRWRNSQRHSGEHLLAQAFHRVSPTFGVAAVSMRNAESTLDLHGDPTEADVRAAEALLRETLARTPLTLDTPTVPDTELHRYPLRREAKVSGDVRLVIFRDPDGVPFDVSACGGTHVPHASMAAPVVVLRTERVRGGLTRVFFMAGEEAGEFLGGVYAGSRTLAQEFSVPVERLPERVAALTEERGTLRGEATMLRQRLAHTLVRQAPAHDVGGVLLREVTLDDVTLLPLALTDVPRGEVVAALAPGGRCGVGSAREDVPAGTLLGRALEVTGGRGGGRPTLAQGTTGRPGEFVGAVREALFALTRA</sequence>
<dbReference type="InterPro" id="IPR012947">
    <property type="entry name" value="tRNA_SAD"/>
</dbReference>
<gene>
    <name evidence="10" type="ORF">DAETH_14830</name>
</gene>
<keyword evidence="2" id="KW-0820">tRNA-binding</keyword>
<evidence type="ECO:0000256" key="8">
    <source>
        <dbReference type="ARBA" id="ARBA00023146"/>
    </source>
</evidence>
<keyword evidence="8" id="KW-0030">Aminoacyl-tRNA synthetase</keyword>
<dbReference type="SMART" id="SM00863">
    <property type="entry name" value="tRNA_SAD"/>
    <property type="match status" value="1"/>
</dbReference>
<dbReference type="RefSeq" id="WP_264777275.1">
    <property type="nucleotide sequence ID" value="NZ_AP026560.1"/>
</dbReference>
<dbReference type="Gene3D" id="3.30.980.10">
    <property type="entry name" value="Threonyl-trna Synthetase, Chain A, domain 2"/>
    <property type="match status" value="1"/>
</dbReference>
<dbReference type="InterPro" id="IPR018164">
    <property type="entry name" value="Ala-tRNA-synth_IIc_N"/>
</dbReference>
<evidence type="ECO:0000256" key="3">
    <source>
        <dbReference type="ARBA" id="ARBA00022598"/>
    </source>
</evidence>
<dbReference type="SUPFAM" id="SSF55186">
    <property type="entry name" value="ThrRS/AlaRS common domain"/>
    <property type="match status" value="1"/>
</dbReference>
<evidence type="ECO:0000256" key="7">
    <source>
        <dbReference type="ARBA" id="ARBA00022917"/>
    </source>
</evidence>
<keyword evidence="5" id="KW-0067">ATP-binding</keyword>
<comment type="similarity">
    <text evidence="1">Belongs to the class-II aminoacyl-tRNA synthetase family.</text>
</comment>
<evidence type="ECO:0000256" key="2">
    <source>
        <dbReference type="ARBA" id="ARBA00022555"/>
    </source>
</evidence>
<reference evidence="10" key="1">
    <citation type="submission" date="2022-07" db="EMBL/GenBank/DDBJ databases">
        <title>Complete Genome Sequence of the Radioresistant Bacterium Deinococcus aetherius ST0316, Isolated from the Air Dust collected in Lower Stratosphere above Japan.</title>
        <authorList>
            <person name="Satoh K."/>
            <person name="Hagiwara K."/>
            <person name="Katsumata K."/>
            <person name="Kubo A."/>
            <person name="Yokobori S."/>
            <person name="Yamagishi A."/>
            <person name="Oono Y."/>
            <person name="Narumi I."/>
        </authorList>
    </citation>
    <scope>NUCLEOTIDE SEQUENCE</scope>
    <source>
        <strain evidence="10">ST0316</strain>
    </source>
</reference>
<organism evidence="10 11">
    <name type="scientific">Deinococcus aetherius</name>
    <dbReference type="NCBI Taxonomy" id="200252"/>
    <lineage>
        <taxon>Bacteria</taxon>
        <taxon>Thermotogati</taxon>
        <taxon>Deinococcota</taxon>
        <taxon>Deinococci</taxon>
        <taxon>Deinococcales</taxon>
        <taxon>Deinococcaceae</taxon>
        <taxon>Deinococcus</taxon>
    </lineage>
</organism>
<keyword evidence="3" id="KW-0436">Ligase</keyword>
<dbReference type="Gene3D" id="3.10.310.40">
    <property type="match status" value="1"/>
</dbReference>
<dbReference type="SUPFAM" id="SSF50447">
    <property type="entry name" value="Translation proteins"/>
    <property type="match status" value="1"/>
</dbReference>
<dbReference type="Proteomes" id="UP001064971">
    <property type="component" value="Chromosome"/>
</dbReference>
<dbReference type="PANTHER" id="PTHR11777">
    <property type="entry name" value="ALANYL-TRNA SYNTHETASE"/>
    <property type="match status" value="1"/>
</dbReference>
<dbReference type="Pfam" id="PF01411">
    <property type="entry name" value="tRNA-synt_2c"/>
    <property type="match status" value="1"/>
</dbReference>
<keyword evidence="11" id="KW-1185">Reference proteome</keyword>
<evidence type="ECO:0000256" key="5">
    <source>
        <dbReference type="ARBA" id="ARBA00022840"/>
    </source>
</evidence>
<accession>A0ABN6RFT3</accession>
<dbReference type="Gene3D" id="2.40.30.130">
    <property type="match status" value="1"/>
</dbReference>
<evidence type="ECO:0000313" key="11">
    <source>
        <dbReference type="Proteomes" id="UP001064971"/>
    </source>
</evidence>
<evidence type="ECO:0000256" key="1">
    <source>
        <dbReference type="ARBA" id="ARBA00008226"/>
    </source>
</evidence>
<evidence type="ECO:0000313" key="10">
    <source>
        <dbReference type="EMBL" id="BDP41514.1"/>
    </source>
</evidence>
<dbReference type="EMBL" id="AP026560">
    <property type="protein sequence ID" value="BDP41514.1"/>
    <property type="molecule type" value="Genomic_DNA"/>
</dbReference>
<dbReference type="InterPro" id="IPR050058">
    <property type="entry name" value="Ala-tRNA_ligase"/>
</dbReference>
<name>A0ABN6RFT3_9DEIO</name>
<keyword evidence="7" id="KW-0648">Protein biosynthesis</keyword>